<reference evidence="2" key="1">
    <citation type="submission" date="2017-12" db="EMBL/GenBank/DDBJ databases">
        <title>Gene loss provides genomic basis for host adaptation in cereal stripe rust fungi.</title>
        <authorList>
            <person name="Xia C."/>
        </authorList>
    </citation>
    <scope>NUCLEOTIDE SEQUENCE [LARGE SCALE GENOMIC DNA]</scope>
    <source>
        <strain evidence="2">93-210</strain>
    </source>
</reference>
<organism evidence="2 3">
    <name type="scientific">Puccinia striiformis</name>
    <dbReference type="NCBI Taxonomy" id="27350"/>
    <lineage>
        <taxon>Eukaryota</taxon>
        <taxon>Fungi</taxon>
        <taxon>Dikarya</taxon>
        <taxon>Basidiomycota</taxon>
        <taxon>Pucciniomycotina</taxon>
        <taxon>Pucciniomycetes</taxon>
        <taxon>Pucciniales</taxon>
        <taxon>Pucciniaceae</taxon>
        <taxon>Puccinia</taxon>
    </lineage>
</organism>
<name>A0A2S4UE42_9BASI</name>
<dbReference type="Proteomes" id="UP000239156">
    <property type="component" value="Unassembled WGS sequence"/>
</dbReference>
<feature type="chain" id="PRO_5015541619" evidence="1">
    <location>
        <begin position="23"/>
        <end position="245"/>
    </location>
</feature>
<accession>A0A2S4UE42</accession>
<dbReference type="VEuPathDB" id="FungiDB:PSHT_14973"/>
<feature type="non-terminal residue" evidence="2">
    <location>
        <position position="245"/>
    </location>
</feature>
<dbReference type="VEuPathDB" id="FungiDB:PSTT_16216"/>
<comment type="caution">
    <text evidence="2">The sequence shown here is derived from an EMBL/GenBank/DDBJ whole genome shotgun (WGS) entry which is preliminary data.</text>
</comment>
<sequence>MMAKIFMALLVLPHLLNYQVFALFRNGRQLGRLPREGEEAARSPGLFRSCLGGRPGSAAVHFEPSWIDILCQDEWNISIWLSNNKKSERIFTSTCLSFTFRPATSGRVTVRPGAREQTVIDAHIDRYPEIQKLSIQYWREEHRFPGFSPVLEQELDNAFEEISRLGEDSQAAEKLAHYALVFGEMTCVNGERPSMFQSAIRKYITKKLDPIRSRLHPQIMQVFEVLEKEWNQRRPLLESNGIYRY</sequence>
<protein>
    <submittedName>
        <fullName evidence="2">Uncharacterized protein</fullName>
    </submittedName>
</protein>
<keyword evidence="1" id="KW-0732">Signal</keyword>
<evidence type="ECO:0000256" key="1">
    <source>
        <dbReference type="SAM" id="SignalP"/>
    </source>
</evidence>
<evidence type="ECO:0000313" key="2">
    <source>
        <dbReference type="EMBL" id="POV95481.1"/>
    </source>
</evidence>
<feature type="signal peptide" evidence="1">
    <location>
        <begin position="1"/>
        <end position="22"/>
    </location>
</feature>
<gene>
    <name evidence="2" type="ORF">PSTT_16216</name>
</gene>
<proteinExistence type="predicted"/>
<dbReference type="EMBL" id="PKSL01000342">
    <property type="protein sequence ID" value="POV95481.1"/>
    <property type="molecule type" value="Genomic_DNA"/>
</dbReference>
<dbReference type="AlphaFoldDB" id="A0A2S4UE42"/>
<evidence type="ECO:0000313" key="3">
    <source>
        <dbReference type="Proteomes" id="UP000239156"/>
    </source>
</evidence>
<keyword evidence="3" id="KW-1185">Reference proteome</keyword>